<dbReference type="Proteomes" id="UP000034172">
    <property type="component" value="Unassembled WGS sequence"/>
</dbReference>
<dbReference type="STRING" id="1618392.UW41_C0012G0001"/>
<protein>
    <recommendedName>
        <fullName evidence="1">Helix-turn-helix domain-containing protein</fullName>
    </recommendedName>
</protein>
<comment type="caution">
    <text evidence="2">The sequence shown here is derived from an EMBL/GenBank/DDBJ whole genome shotgun (WGS) entry which is preliminary data.</text>
</comment>
<dbReference type="NCBIfam" id="TIGR01764">
    <property type="entry name" value="excise"/>
    <property type="match status" value="1"/>
</dbReference>
<accession>A0A0G1HQW2</accession>
<sequence>MLSTSTNPPQAYTPEQVATMLQLSKNTVYQLISSGEIIAKKFGKVYRISPSALSYLFFGLDNDFVRAEENDLKNLTLVTKTIAA</sequence>
<dbReference type="EMBL" id="LCIE01000012">
    <property type="protein sequence ID" value="KKT49063.1"/>
    <property type="molecule type" value="Genomic_DNA"/>
</dbReference>
<evidence type="ECO:0000259" key="1">
    <source>
        <dbReference type="Pfam" id="PF12728"/>
    </source>
</evidence>
<evidence type="ECO:0000313" key="2">
    <source>
        <dbReference type="EMBL" id="KKT49063.1"/>
    </source>
</evidence>
<proteinExistence type="predicted"/>
<dbReference type="Pfam" id="PF12728">
    <property type="entry name" value="HTH_17"/>
    <property type="match status" value="1"/>
</dbReference>
<dbReference type="InterPro" id="IPR010093">
    <property type="entry name" value="SinI_DNA-bd"/>
</dbReference>
<name>A0A0G1HQW2_9BACT</name>
<gene>
    <name evidence="2" type="ORF">UW41_C0012G0001</name>
</gene>
<evidence type="ECO:0000313" key="3">
    <source>
        <dbReference type="Proteomes" id="UP000034172"/>
    </source>
</evidence>
<dbReference type="InterPro" id="IPR041657">
    <property type="entry name" value="HTH_17"/>
</dbReference>
<feature type="domain" description="Helix-turn-helix" evidence="1">
    <location>
        <begin position="12"/>
        <end position="53"/>
    </location>
</feature>
<organism evidence="2 3">
    <name type="scientific">Candidatus Collierbacteria bacterium GW2011_GWC2_44_18</name>
    <dbReference type="NCBI Taxonomy" id="1618392"/>
    <lineage>
        <taxon>Bacteria</taxon>
        <taxon>Candidatus Collieribacteriota</taxon>
    </lineage>
</organism>
<reference evidence="2 3" key="1">
    <citation type="journal article" date="2015" name="Nature">
        <title>rRNA introns, odd ribosomes, and small enigmatic genomes across a large radiation of phyla.</title>
        <authorList>
            <person name="Brown C.T."/>
            <person name="Hug L.A."/>
            <person name="Thomas B.C."/>
            <person name="Sharon I."/>
            <person name="Castelle C.J."/>
            <person name="Singh A."/>
            <person name="Wilkins M.J."/>
            <person name="Williams K.H."/>
            <person name="Banfield J.F."/>
        </authorList>
    </citation>
    <scope>NUCLEOTIDE SEQUENCE [LARGE SCALE GENOMIC DNA]</scope>
</reference>
<dbReference type="AlphaFoldDB" id="A0A0G1HQW2"/>
<dbReference type="GO" id="GO:0003677">
    <property type="term" value="F:DNA binding"/>
    <property type="evidence" value="ECO:0007669"/>
    <property type="project" value="InterPro"/>
</dbReference>